<evidence type="ECO:0000313" key="11">
    <source>
        <dbReference type="EMBL" id="PYF70671.1"/>
    </source>
</evidence>
<keyword evidence="8 9" id="KW-0012">Acyltransferase</keyword>
<gene>
    <name evidence="9" type="primary">lnt</name>
    <name evidence="11" type="ORF">B0O44_10897</name>
</gene>
<keyword evidence="3 9" id="KW-1003">Cell membrane</keyword>
<evidence type="ECO:0000256" key="8">
    <source>
        <dbReference type="ARBA" id="ARBA00023315"/>
    </source>
</evidence>
<dbReference type="Pfam" id="PF20154">
    <property type="entry name" value="LNT_N"/>
    <property type="match status" value="1"/>
</dbReference>
<sequence>MKSKDLILPALLSACLMWLAWPPIPYTTPLLLIGLVPLLLTLQKISDSSATKKGKKVFLTAGLTFLLWNTASIFWVYNAISAYNSAFVAFLVSLIPYGLGALLMTFAFWLYHRLSLYTSKKTAYAGLLAFWVAMEYLHQSWDLAFPWMNLGNGLAGMHQLAQWYEYTGVYGGTFWILLSNILAFEAYKAFRSQQGYLKYRPALLWAIVLVVPAGFSLIRYATYKEKISPVNVVTVQPNIDPYEKLGGISSAQQLQILTKLSDSVAQINTEYFFWPETALPNYSDEDRIRETADYSSLQQFISKYPNASLVTGIETIKTYNNQKTLSAKMDPATHIYYDNFNTAMQIENSANVQFYHKSKLVPGAEKMPFPETMAFLKPVFAELGGSVGGWGWQEQPTVFYAHSGIGVAPVICYESIWGDWIGKSVKQGAQFIAIITNDGWWGNTSGKDQHFLYAGLRAIENRRWVVRSANTGISGFMNQRGDVVSRSQWWTRTALKADINLNEELTFYTKSGDLIAKAMCLLAIGLAFIIPYKKWVKKVKPA</sequence>
<keyword evidence="11" id="KW-0449">Lipoprotein</keyword>
<dbReference type="PANTHER" id="PTHR38686:SF1">
    <property type="entry name" value="APOLIPOPROTEIN N-ACYLTRANSFERASE"/>
    <property type="match status" value="1"/>
</dbReference>
<comment type="function">
    <text evidence="9">Catalyzes the phospholipid dependent N-acylation of the N-terminal cysteine of apolipoprotein, the last step in lipoprotein maturation.</text>
</comment>
<dbReference type="CDD" id="cd07571">
    <property type="entry name" value="ALP_N-acyl_transferase"/>
    <property type="match status" value="1"/>
</dbReference>
<name>A0A318U897_9SPHI</name>
<dbReference type="GO" id="GO:0016410">
    <property type="term" value="F:N-acyltransferase activity"/>
    <property type="evidence" value="ECO:0007669"/>
    <property type="project" value="UniProtKB-UniRule"/>
</dbReference>
<dbReference type="OrthoDB" id="9804277at2"/>
<dbReference type="PANTHER" id="PTHR38686">
    <property type="entry name" value="APOLIPOPROTEIN N-ACYLTRANSFERASE"/>
    <property type="match status" value="1"/>
</dbReference>
<feature type="transmembrane region" description="Helical" evidence="9">
    <location>
        <begin position="58"/>
        <end position="80"/>
    </location>
</feature>
<dbReference type="EC" id="2.3.1.269" evidence="9"/>
<dbReference type="PROSITE" id="PS50263">
    <property type="entry name" value="CN_HYDROLASE"/>
    <property type="match status" value="1"/>
</dbReference>
<dbReference type="UniPathway" id="UPA00666"/>
<evidence type="ECO:0000256" key="4">
    <source>
        <dbReference type="ARBA" id="ARBA00022679"/>
    </source>
</evidence>
<comment type="catalytic activity">
    <reaction evidence="9">
        <text>N-terminal S-1,2-diacyl-sn-glyceryl-L-cysteinyl-[lipoprotein] + a glycerophospholipid = N-acyl-S-1,2-diacyl-sn-glyceryl-L-cysteinyl-[lipoprotein] + a 2-acyl-sn-glycero-3-phospholipid + H(+)</text>
        <dbReference type="Rhea" id="RHEA:48228"/>
        <dbReference type="Rhea" id="RHEA-COMP:14681"/>
        <dbReference type="Rhea" id="RHEA-COMP:14684"/>
        <dbReference type="ChEBI" id="CHEBI:15378"/>
        <dbReference type="ChEBI" id="CHEBI:136912"/>
        <dbReference type="ChEBI" id="CHEBI:140656"/>
        <dbReference type="ChEBI" id="CHEBI:140657"/>
        <dbReference type="ChEBI" id="CHEBI:140660"/>
        <dbReference type="EC" id="2.3.1.269"/>
    </reaction>
</comment>
<keyword evidence="5 9" id="KW-0812">Transmembrane</keyword>
<dbReference type="Gene3D" id="3.60.110.10">
    <property type="entry name" value="Carbon-nitrogen hydrolase"/>
    <property type="match status" value="1"/>
</dbReference>
<feature type="transmembrane region" description="Helical" evidence="9">
    <location>
        <begin position="169"/>
        <end position="190"/>
    </location>
</feature>
<accession>A0A318U897</accession>
<feature type="transmembrane region" description="Helical" evidence="9">
    <location>
        <begin position="202"/>
        <end position="221"/>
    </location>
</feature>
<dbReference type="InterPro" id="IPR003010">
    <property type="entry name" value="C-N_Hydrolase"/>
</dbReference>
<evidence type="ECO:0000256" key="2">
    <source>
        <dbReference type="ARBA" id="ARBA00010065"/>
    </source>
</evidence>
<comment type="pathway">
    <text evidence="9">Protein modification; lipoprotein biosynthesis (N-acyl transfer).</text>
</comment>
<comment type="subcellular location">
    <subcellularLocation>
        <location evidence="1 9">Cell membrane</location>
        <topology evidence="1 9">Multi-pass membrane protein</topology>
    </subcellularLocation>
</comment>
<evidence type="ECO:0000259" key="10">
    <source>
        <dbReference type="PROSITE" id="PS50263"/>
    </source>
</evidence>
<protein>
    <recommendedName>
        <fullName evidence="9">Apolipoprotein N-acyltransferase</fullName>
        <shortName evidence="9">ALP N-acyltransferase</shortName>
        <ecNumber evidence="9">2.3.1.269</ecNumber>
    </recommendedName>
</protein>
<keyword evidence="12" id="KW-1185">Reference proteome</keyword>
<evidence type="ECO:0000256" key="1">
    <source>
        <dbReference type="ARBA" id="ARBA00004651"/>
    </source>
</evidence>
<dbReference type="SUPFAM" id="SSF56317">
    <property type="entry name" value="Carbon-nitrogen hydrolase"/>
    <property type="match status" value="1"/>
</dbReference>
<feature type="domain" description="CN hydrolase" evidence="10">
    <location>
        <begin position="230"/>
        <end position="501"/>
    </location>
</feature>
<reference evidence="11 12" key="1">
    <citation type="submission" date="2018-06" db="EMBL/GenBank/DDBJ databases">
        <title>Genomic Encyclopedia of Archaeal and Bacterial Type Strains, Phase II (KMG-II): from individual species to whole genera.</title>
        <authorList>
            <person name="Goeker M."/>
        </authorList>
    </citation>
    <scope>NUCLEOTIDE SEQUENCE [LARGE SCALE GENOMIC DNA]</scope>
    <source>
        <strain evidence="11 12">DSM 27372</strain>
    </source>
</reference>
<evidence type="ECO:0000313" key="12">
    <source>
        <dbReference type="Proteomes" id="UP000248198"/>
    </source>
</evidence>
<comment type="similarity">
    <text evidence="2 9">Belongs to the CN hydrolase family. Apolipoprotein N-acyltransferase subfamily.</text>
</comment>
<dbReference type="GO" id="GO:0042158">
    <property type="term" value="P:lipoprotein biosynthetic process"/>
    <property type="evidence" value="ECO:0007669"/>
    <property type="project" value="UniProtKB-UniRule"/>
</dbReference>
<dbReference type="EMBL" id="QKLU01000008">
    <property type="protein sequence ID" value="PYF70671.1"/>
    <property type="molecule type" value="Genomic_DNA"/>
</dbReference>
<evidence type="ECO:0000256" key="7">
    <source>
        <dbReference type="ARBA" id="ARBA00023136"/>
    </source>
</evidence>
<dbReference type="Pfam" id="PF00795">
    <property type="entry name" value="CN_hydrolase"/>
    <property type="match status" value="1"/>
</dbReference>
<evidence type="ECO:0000256" key="6">
    <source>
        <dbReference type="ARBA" id="ARBA00022989"/>
    </source>
</evidence>
<organism evidence="11 12">
    <name type="scientific">Pedobacter nutrimenti</name>
    <dbReference type="NCBI Taxonomy" id="1241337"/>
    <lineage>
        <taxon>Bacteria</taxon>
        <taxon>Pseudomonadati</taxon>
        <taxon>Bacteroidota</taxon>
        <taxon>Sphingobacteriia</taxon>
        <taxon>Sphingobacteriales</taxon>
        <taxon>Sphingobacteriaceae</taxon>
        <taxon>Pedobacter</taxon>
    </lineage>
</organism>
<keyword evidence="6 9" id="KW-1133">Transmembrane helix</keyword>
<dbReference type="AlphaFoldDB" id="A0A318U897"/>
<dbReference type="InterPro" id="IPR004563">
    <property type="entry name" value="Apolipo_AcylTrfase"/>
</dbReference>
<dbReference type="InterPro" id="IPR036526">
    <property type="entry name" value="C-N_Hydrolase_sf"/>
</dbReference>
<dbReference type="GO" id="GO:0005886">
    <property type="term" value="C:plasma membrane"/>
    <property type="evidence" value="ECO:0007669"/>
    <property type="project" value="UniProtKB-SubCell"/>
</dbReference>
<dbReference type="NCBIfam" id="TIGR00546">
    <property type="entry name" value="lnt"/>
    <property type="match status" value="1"/>
</dbReference>
<dbReference type="HAMAP" id="MF_01148">
    <property type="entry name" value="Lnt"/>
    <property type="match status" value="1"/>
</dbReference>
<comment type="caution">
    <text evidence="11">The sequence shown here is derived from an EMBL/GenBank/DDBJ whole genome shotgun (WGS) entry which is preliminary data.</text>
</comment>
<evidence type="ECO:0000256" key="5">
    <source>
        <dbReference type="ARBA" id="ARBA00022692"/>
    </source>
</evidence>
<dbReference type="Proteomes" id="UP000248198">
    <property type="component" value="Unassembled WGS sequence"/>
</dbReference>
<keyword evidence="7 9" id="KW-0472">Membrane</keyword>
<evidence type="ECO:0000256" key="9">
    <source>
        <dbReference type="HAMAP-Rule" id="MF_01148"/>
    </source>
</evidence>
<feature type="transmembrane region" description="Helical" evidence="9">
    <location>
        <begin position="86"/>
        <end position="111"/>
    </location>
</feature>
<keyword evidence="4 9" id="KW-0808">Transferase</keyword>
<proteinExistence type="inferred from homology"/>
<feature type="transmembrane region" description="Helical" evidence="9">
    <location>
        <begin position="123"/>
        <end position="141"/>
    </location>
</feature>
<evidence type="ECO:0000256" key="3">
    <source>
        <dbReference type="ARBA" id="ARBA00022475"/>
    </source>
</evidence>
<dbReference type="InterPro" id="IPR045378">
    <property type="entry name" value="LNT_N"/>
</dbReference>
<dbReference type="RefSeq" id="WP_110833890.1">
    <property type="nucleotide sequence ID" value="NZ_QKLU01000008.1"/>
</dbReference>
<comment type="caution">
    <text evidence="9">Lacks conserved residue(s) required for the propagation of feature annotation.</text>
</comment>